<keyword evidence="4" id="KW-1185">Reference proteome</keyword>
<sequence length="806" mass="84465">MDHSDESTSELEQRDSPCLPESVPIHADANALNAMDEDSGSCGTVMTVSDGFSPCTETIIASSPALVRTSDAQNADGNEGRSVTGSAHGGDNSSIAATTANGPATQFIPPEINLSVSSSSSSSAPDASSIPNSLSTSSAPSQPSGPPIFESRPSPTLLEPTLSVPSAQSTSLAAARPSNTAKSSIGQLTQSMPLDGASASARSASCPLANVHDEEPYQGPSGPSFPYQLYPQDVNMTRPLSAGEASAIGPPESLYDGPRRPAFPYTMYPQNTVASSNSTPVTVPGVPVGFPGVVDNYRRRIGPDGEDIADLVGPDGHTEQLPPYTRYPDEAYNRKIAAADAALRANTTISSLAESSEETIAAHPTVAPVTAQNDILESIPSPESSTAEVVPAESASIAAPGPVPVPQPAQVSTSGPDNSIPGAGGIGLAPRNPEFDGRQHPYQPKNYNTMSVTVTVDASPIPTPSNLPSLPTGTFSLPFAIDESPSSCFNDTTKSQAWQCNIADQSSMTLTIASLGHTADGPTYGITINSNESATYQNNVFLYGEQAPTITMQSDLKLVENTLDSGRGPAWFKMVTYNKTVIVRENYLTAPNSQPTSTSSVERNDKKRRQFNGKAGLASRACYPGHKCSNTAQVGEKPWVCTWPDTILEIFIYPEQNSSACGGSVASTSMPTSTPLTPILASSLMSLNGSSKTLSYTSNTAPSMAPSKWLNLPPPYSRVVTMEERRMANSPEATCVQYELTLVGTALKAVRNLDANGQPIQLTIAEIESGPSFCPKGKRDASGDAKASKKRDESVLSKCGCLWMVT</sequence>
<organism evidence="3 4">
    <name type="scientific">Sporothrix epigloea</name>
    <dbReference type="NCBI Taxonomy" id="1892477"/>
    <lineage>
        <taxon>Eukaryota</taxon>
        <taxon>Fungi</taxon>
        <taxon>Dikarya</taxon>
        <taxon>Ascomycota</taxon>
        <taxon>Pezizomycotina</taxon>
        <taxon>Sordariomycetes</taxon>
        <taxon>Sordariomycetidae</taxon>
        <taxon>Ophiostomatales</taxon>
        <taxon>Ophiostomataceae</taxon>
        <taxon>Sporothrix</taxon>
    </lineage>
</organism>
<dbReference type="PANTHER" id="PTHR42078:SF1">
    <property type="entry name" value="GLUCAN 1, 4-ALPHA-GLUCOSIDASE"/>
    <property type="match status" value="1"/>
</dbReference>
<feature type="compositionally biased region" description="Polar residues" evidence="1">
    <location>
        <begin position="163"/>
        <end position="192"/>
    </location>
</feature>
<gene>
    <name evidence="3" type="ORF">SEPCBS57363_000377</name>
</gene>
<accession>A0ABP0D4Q7</accession>
<feature type="compositionally biased region" description="Basic and acidic residues" evidence="1">
    <location>
        <begin position="1"/>
        <end position="15"/>
    </location>
</feature>
<evidence type="ECO:0000313" key="4">
    <source>
        <dbReference type="Proteomes" id="UP001642501"/>
    </source>
</evidence>
<proteinExistence type="predicted"/>
<dbReference type="PANTHER" id="PTHR42078">
    <property type="entry name" value="GLUCAN 1, 4-ALPHA-GLUCOSIDASE"/>
    <property type="match status" value="1"/>
</dbReference>
<protein>
    <recommendedName>
        <fullName evidence="2">DUF7820 domain-containing protein</fullName>
    </recommendedName>
</protein>
<dbReference type="Pfam" id="PF25130">
    <property type="entry name" value="DUF7820"/>
    <property type="match status" value="1"/>
</dbReference>
<dbReference type="InterPro" id="IPR056722">
    <property type="entry name" value="DUF7820"/>
</dbReference>
<reference evidence="3 4" key="1">
    <citation type="submission" date="2024-01" db="EMBL/GenBank/DDBJ databases">
        <authorList>
            <person name="Allen C."/>
            <person name="Tagirdzhanova G."/>
        </authorList>
    </citation>
    <scope>NUCLEOTIDE SEQUENCE [LARGE SCALE GENOMIC DNA]</scope>
    <source>
        <strain evidence="3 4">CBS 573.63</strain>
    </source>
</reference>
<evidence type="ECO:0000313" key="3">
    <source>
        <dbReference type="EMBL" id="CAK7263062.1"/>
    </source>
</evidence>
<feature type="compositionally biased region" description="Polar residues" evidence="1">
    <location>
        <begin position="70"/>
        <end position="104"/>
    </location>
</feature>
<feature type="region of interest" description="Disordered" evidence="1">
    <location>
        <begin position="63"/>
        <end position="226"/>
    </location>
</feature>
<name>A0ABP0D4Q7_9PEZI</name>
<evidence type="ECO:0000256" key="1">
    <source>
        <dbReference type="SAM" id="MobiDB-lite"/>
    </source>
</evidence>
<feature type="region of interest" description="Disordered" evidence="1">
    <location>
        <begin position="381"/>
        <end position="445"/>
    </location>
</feature>
<dbReference type="EMBL" id="CAWUOM010000003">
    <property type="protein sequence ID" value="CAK7263062.1"/>
    <property type="molecule type" value="Genomic_DNA"/>
</dbReference>
<evidence type="ECO:0000259" key="2">
    <source>
        <dbReference type="Pfam" id="PF25130"/>
    </source>
</evidence>
<feature type="compositionally biased region" description="Low complexity" evidence="1">
    <location>
        <begin position="115"/>
        <end position="142"/>
    </location>
</feature>
<feature type="region of interest" description="Disordered" evidence="1">
    <location>
        <begin position="1"/>
        <end position="24"/>
    </location>
</feature>
<feature type="domain" description="DUF7820" evidence="2">
    <location>
        <begin position="452"/>
        <end position="804"/>
    </location>
</feature>
<dbReference type="Proteomes" id="UP001642501">
    <property type="component" value="Unassembled WGS sequence"/>
</dbReference>
<comment type="caution">
    <text evidence="3">The sequence shown here is derived from an EMBL/GenBank/DDBJ whole genome shotgun (WGS) entry which is preliminary data.</text>
</comment>